<dbReference type="Proteomes" id="UP000256952">
    <property type="component" value="Chromosome CBM2613_b"/>
</dbReference>
<protein>
    <submittedName>
        <fullName evidence="1">Uncharacterized protein</fullName>
    </submittedName>
</protein>
<sequence length="76" mass="8758">MLDMSCGLTVDMWTWNIQNAMAPFILTAPRNAFLKPFIFMFDEQFHVTVVHDSVYFCTRGSRVFSAGLQNNVLYDS</sequence>
<comment type="caution">
    <text evidence="1">The sequence shown here is derived from an EMBL/GenBank/DDBJ whole genome shotgun (WGS) entry which is preliminary data.</text>
</comment>
<dbReference type="EMBL" id="OFTH01000047">
    <property type="protein sequence ID" value="SOZ72951.1"/>
    <property type="molecule type" value="Genomic_DNA"/>
</dbReference>
<dbReference type="AlphaFoldDB" id="A0A976G4W6"/>
<evidence type="ECO:0000313" key="1">
    <source>
        <dbReference type="EMBL" id="SOZ72951.1"/>
    </source>
</evidence>
<accession>A0A976G4W6</accession>
<proteinExistence type="predicted"/>
<evidence type="ECO:0000313" key="2">
    <source>
        <dbReference type="Proteomes" id="UP000256952"/>
    </source>
</evidence>
<gene>
    <name evidence="1" type="ORF">CBM2613_B50098</name>
</gene>
<organism evidence="1 2">
    <name type="scientific">Cupriavidus taiwanensis</name>
    <dbReference type="NCBI Taxonomy" id="164546"/>
    <lineage>
        <taxon>Bacteria</taxon>
        <taxon>Pseudomonadati</taxon>
        <taxon>Pseudomonadota</taxon>
        <taxon>Betaproteobacteria</taxon>
        <taxon>Burkholderiales</taxon>
        <taxon>Burkholderiaceae</taxon>
        <taxon>Cupriavidus</taxon>
    </lineage>
</organism>
<reference evidence="1 2" key="1">
    <citation type="submission" date="2018-01" db="EMBL/GenBank/DDBJ databases">
        <authorList>
            <person name="Clerissi C."/>
        </authorList>
    </citation>
    <scope>NUCLEOTIDE SEQUENCE [LARGE SCALE GENOMIC DNA]</scope>
    <source>
        <strain evidence="1">Cupriavidus taiwanensis STM 8556</strain>
    </source>
</reference>
<name>A0A976G4W6_9BURK</name>